<gene>
    <name evidence="2" type="ORF">A2754_03235</name>
</gene>
<evidence type="ECO:0008006" key="4">
    <source>
        <dbReference type="Google" id="ProtNLM"/>
    </source>
</evidence>
<feature type="transmembrane region" description="Helical" evidence="1">
    <location>
        <begin position="323"/>
        <end position="356"/>
    </location>
</feature>
<evidence type="ECO:0000256" key="1">
    <source>
        <dbReference type="SAM" id="Phobius"/>
    </source>
</evidence>
<organism evidence="2 3">
    <name type="scientific">Candidatus Magasanikbacteria bacterium RIFCSPHIGHO2_01_FULL_47_8</name>
    <dbReference type="NCBI Taxonomy" id="1798673"/>
    <lineage>
        <taxon>Bacteria</taxon>
        <taxon>Candidatus Magasanikiibacteriota</taxon>
    </lineage>
</organism>
<reference evidence="2 3" key="1">
    <citation type="journal article" date="2016" name="Nat. Commun.">
        <title>Thousands of microbial genomes shed light on interconnected biogeochemical processes in an aquifer system.</title>
        <authorList>
            <person name="Anantharaman K."/>
            <person name="Brown C.T."/>
            <person name="Hug L.A."/>
            <person name="Sharon I."/>
            <person name="Castelle C.J."/>
            <person name="Probst A.J."/>
            <person name="Thomas B.C."/>
            <person name="Singh A."/>
            <person name="Wilkins M.J."/>
            <person name="Karaoz U."/>
            <person name="Brodie E.L."/>
            <person name="Williams K.H."/>
            <person name="Hubbard S.S."/>
            <person name="Banfield J.F."/>
        </authorList>
    </citation>
    <scope>NUCLEOTIDE SEQUENCE [LARGE SCALE GENOMIC DNA]</scope>
</reference>
<feature type="transmembrane region" description="Helical" evidence="1">
    <location>
        <begin position="9"/>
        <end position="27"/>
    </location>
</feature>
<feature type="transmembrane region" description="Helical" evidence="1">
    <location>
        <begin position="66"/>
        <end position="86"/>
    </location>
</feature>
<evidence type="ECO:0000313" key="3">
    <source>
        <dbReference type="Proteomes" id="UP000177953"/>
    </source>
</evidence>
<feature type="transmembrane region" description="Helical" evidence="1">
    <location>
        <begin position="290"/>
        <end position="311"/>
    </location>
</feature>
<evidence type="ECO:0000313" key="2">
    <source>
        <dbReference type="EMBL" id="OGH70621.1"/>
    </source>
</evidence>
<dbReference type="EMBL" id="MFPU01000004">
    <property type="protein sequence ID" value="OGH70621.1"/>
    <property type="molecule type" value="Genomic_DNA"/>
</dbReference>
<feature type="transmembrane region" description="Helical" evidence="1">
    <location>
        <begin position="171"/>
        <end position="188"/>
    </location>
</feature>
<keyword evidence="1" id="KW-0472">Membrane</keyword>
<accession>A0A1F6MG48</accession>
<dbReference type="AlphaFoldDB" id="A0A1F6MG48"/>
<feature type="transmembrane region" description="Helical" evidence="1">
    <location>
        <begin position="413"/>
        <end position="432"/>
    </location>
</feature>
<feature type="transmembrane region" description="Helical" evidence="1">
    <location>
        <begin position="92"/>
        <end position="111"/>
    </location>
</feature>
<sequence length="718" mass="81022">MLAATIRKILGLSILAAAVFFNLTRWHSAPLGWAVFLLLLWQSSIGARAVLVNLFQFTEGWRTKLLAVFFSFTTLGFFAGMAVVFYALSAPVIAGIFFLNGLLFHFLGIWARRDYIEVEEEEAPKDERYWVASRLGFVIYGVLAAWGFSLLYHARTGESILTPWQTIPSSYIYVFFAATFLLGLLIFSSLRTGTILFLLMAHTLLLHSYLPLTHEFFYGADGWRHVANEVRLVEEKPFLEAKLSEEIGNKKQDIGYWKLDIGKLSYGNFWGVSVILSRLLSLDLLPLNKWFMPILWSLFLPLLLFEFGGLLNFGKRGSLLLSWLGFLPFAWQAGGAFTLPVNSGFLSWLLFVILILKRLNHPLTPSFVRRGQVMILSAIGLLSFFGYALYALLFWLAWGVGETVRLKIKDKRLKIVMLIVAAGVGAITIPAVEVLAGYSQIPTTINWLGQVRQLFGNFTGWYLAAGPRPHDITAGNIIFNQVPSYAFVGNVFTVWRWWLVDFMVLLIVAVHVGLAISLRKKEAVYTWLAVIWTSVMVSYIIGRYILVGEQIFSRRLDNVIALFFVVLSAVFLNWLFVKSPIAGGRRGVLVSPARAALFFCFFVFLFSCGITTSYSLGPDTSTVSADEYKAMQYVWSQEKGNQNHCVIADTMPLLALEAISQKEIIGGGFPINQYFAQPEREKIFEQIKMGSQKEIDSARRVTGADYCWVYINNSLRKL</sequence>
<feature type="transmembrane region" description="Helical" evidence="1">
    <location>
        <begin position="558"/>
        <end position="576"/>
    </location>
</feature>
<keyword evidence="1" id="KW-1133">Transmembrane helix</keyword>
<feature type="transmembrane region" description="Helical" evidence="1">
    <location>
        <begin position="195"/>
        <end position="212"/>
    </location>
</feature>
<comment type="caution">
    <text evidence="2">The sequence shown here is derived from an EMBL/GenBank/DDBJ whole genome shotgun (WGS) entry which is preliminary data.</text>
</comment>
<dbReference type="Proteomes" id="UP000177953">
    <property type="component" value="Unassembled WGS sequence"/>
</dbReference>
<feature type="transmembrane region" description="Helical" evidence="1">
    <location>
        <begin position="376"/>
        <end position="401"/>
    </location>
</feature>
<proteinExistence type="predicted"/>
<feature type="transmembrane region" description="Helical" evidence="1">
    <location>
        <begin position="497"/>
        <end position="518"/>
    </location>
</feature>
<feature type="transmembrane region" description="Helical" evidence="1">
    <location>
        <begin position="33"/>
        <end position="54"/>
    </location>
</feature>
<feature type="transmembrane region" description="Helical" evidence="1">
    <location>
        <begin position="131"/>
        <end position="151"/>
    </location>
</feature>
<feature type="transmembrane region" description="Helical" evidence="1">
    <location>
        <begin position="596"/>
        <end position="616"/>
    </location>
</feature>
<keyword evidence="1" id="KW-0812">Transmembrane</keyword>
<feature type="transmembrane region" description="Helical" evidence="1">
    <location>
        <begin position="525"/>
        <end position="546"/>
    </location>
</feature>
<protein>
    <recommendedName>
        <fullName evidence="4">Glycosyltransferase RgtA/B/C/D-like domain-containing protein</fullName>
    </recommendedName>
</protein>
<name>A0A1F6MG48_9BACT</name>